<comment type="caution">
    <text evidence="2">The sequence shown here is derived from an EMBL/GenBank/DDBJ whole genome shotgun (WGS) entry which is preliminary data.</text>
</comment>
<dbReference type="EMBL" id="SRLO01000132">
    <property type="protein sequence ID" value="TNN72804.1"/>
    <property type="molecule type" value="Genomic_DNA"/>
</dbReference>
<organism evidence="2 3">
    <name type="scientific">Liparis tanakae</name>
    <name type="common">Tanaka's snailfish</name>
    <dbReference type="NCBI Taxonomy" id="230148"/>
    <lineage>
        <taxon>Eukaryota</taxon>
        <taxon>Metazoa</taxon>
        <taxon>Chordata</taxon>
        <taxon>Craniata</taxon>
        <taxon>Vertebrata</taxon>
        <taxon>Euteleostomi</taxon>
        <taxon>Actinopterygii</taxon>
        <taxon>Neopterygii</taxon>
        <taxon>Teleostei</taxon>
        <taxon>Neoteleostei</taxon>
        <taxon>Acanthomorphata</taxon>
        <taxon>Eupercaria</taxon>
        <taxon>Perciformes</taxon>
        <taxon>Cottioidei</taxon>
        <taxon>Cottales</taxon>
        <taxon>Liparidae</taxon>
        <taxon>Liparis</taxon>
    </lineage>
</organism>
<feature type="region of interest" description="Disordered" evidence="1">
    <location>
        <begin position="18"/>
        <end position="50"/>
    </location>
</feature>
<gene>
    <name evidence="2" type="ORF">EYF80_016915</name>
</gene>
<sequence length="141" mass="14925">MTGDMPASRRMAAMRSLLPSSSSASDGLRADGPTQLGDDNVGDDNTSHSYTSSLKHRVSCLMQRSAMVCSSSLVNTCRKRTGPSAQVSPSPGPITRCTPTFPIGLLGVLMMMALVLELNLLESSSGSRNQSALVPVFFPDF</sequence>
<reference evidence="2 3" key="1">
    <citation type="submission" date="2019-03" db="EMBL/GenBank/DDBJ databases">
        <title>First draft genome of Liparis tanakae, snailfish: a comprehensive survey of snailfish specific genes.</title>
        <authorList>
            <person name="Kim W."/>
            <person name="Song I."/>
            <person name="Jeong J.-H."/>
            <person name="Kim D."/>
            <person name="Kim S."/>
            <person name="Ryu S."/>
            <person name="Song J.Y."/>
            <person name="Lee S.K."/>
        </authorList>
    </citation>
    <scope>NUCLEOTIDE SEQUENCE [LARGE SCALE GENOMIC DNA]</scope>
    <source>
        <tissue evidence="2">Muscle</tissue>
    </source>
</reference>
<accession>A0A4Z2I656</accession>
<proteinExistence type="predicted"/>
<name>A0A4Z2I656_9TELE</name>
<dbReference type="Proteomes" id="UP000314294">
    <property type="component" value="Unassembled WGS sequence"/>
</dbReference>
<evidence type="ECO:0000313" key="3">
    <source>
        <dbReference type="Proteomes" id="UP000314294"/>
    </source>
</evidence>
<evidence type="ECO:0000256" key="1">
    <source>
        <dbReference type="SAM" id="MobiDB-lite"/>
    </source>
</evidence>
<protein>
    <submittedName>
        <fullName evidence="2">Uncharacterized protein</fullName>
    </submittedName>
</protein>
<feature type="compositionally biased region" description="Low complexity" evidence="1">
    <location>
        <begin position="18"/>
        <end position="32"/>
    </location>
</feature>
<evidence type="ECO:0000313" key="2">
    <source>
        <dbReference type="EMBL" id="TNN72804.1"/>
    </source>
</evidence>
<keyword evidence="3" id="KW-1185">Reference proteome</keyword>
<dbReference type="AlphaFoldDB" id="A0A4Z2I656"/>